<evidence type="ECO:0000256" key="2">
    <source>
        <dbReference type="ARBA" id="ARBA00004111"/>
    </source>
</evidence>
<evidence type="ECO:0000256" key="4">
    <source>
        <dbReference type="ARBA" id="ARBA00022797"/>
    </source>
</evidence>
<keyword evidence="4 6" id="KW-0058">Aromatic hydrocarbons catabolism</keyword>
<protein>
    <recommendedName>
        <fullName evidence="6">Epoxide hydrolase</fullName>
        <ecNumber evidence="6">3.3.2.9</ecNumber>
    </recommendedName>
</protein>
<dbReference type="SUPFAM" id="SSF53474">
    <property type="entry name" value="alpha/beta-Hydrolases"/>
    <property type="match status" value="1"/>
</dbReference>
<reference evidence="9" key="1">
    <citation type="submission" date="2025-08" db="UniProtKB">
        <authorList>
            <consortium name="RefSeq"/>
        </authorList>
    </citation>
    <scope>IDENTIFICATION</scope>
    <source>
        <tissue evidence="9">Entire body</tissue>
    </source>
</reference>
<organism evidence="8 9">
    <name type="scientific">Agrilus planipennis</name>
    <name type="common">Emerald ash borer</name>
    <name type="synonym">Agrilus marcopoli</name>
    <dbReference type="NCBI Taxonomy" id="224129"/>
    <lineage>
        <taxon>Eukaryota</taxon>
        <taxon>Metazoa</taxon>
        <taxon>Ecdysozoa</taxon>
        <taxon>Arthropoda</taxon>
        <taxon>Hexapoda</taxon>
        <taxon>Insecta</taxon>
        <taxon>Pterygota</taxon>
        <taxon>Neoptera</taxon>
        <taxon>Endopterygota</taxon>
        <taxon>Coleoptera</taxon>
        <taxon>Polyphaga</taxon>
        <taxon>Elateriformia</taxon>
        <taxon>Buprestoidea</taxon>
        <taxon>Buprestidae</taxon>
        <taxon>Agrilinae</taxon>
        <taxon>Agrilus</taxon>
    </lineage>
</organism>
<gene>
    <name evidence="9" type="primary">LOC112904931</name>
</gene>
<dbReference type="AlphaFoldDB" id="A0A7F5R7P9"/>
<dbReference type="GO" id="GO:0005789">
    <property type="term" value="C:endoplasmic reticulum membrane"/>
    <property type="evidence" value="ECO:0007669"/>
    <property type="project" value="UniProtKB-SubCell"/>
</dbReference>
<sequence length="361" mass="41248">MNDIAVLAFSKEVINDLKDRLSRHRPFIPPLEGVQHQYGINTNLLNKIVEYWKNEYNWKERETLLNKYPHFKTKIQGLDIHFIHVKPTTAVSEDIQVLPILLLHGWPGSVREFYNLIPLLTTPREDQKFVFEVIVPSLPGYGFSDAAVRPGLGPPQVAVIFKNLMVRLGFEKFYVQGGDWGAIITSNIAAMFPQNVLGLHCNMPYARTPWATIKQILGSFYPSWVVDKPNQHRVYPLKTFFGNFILETGYMHLQATKPDTIGTALNDTPVGLAAYILEKFISWTDHSLIGKEDGGLERKFKLDDLLDNVMIYWVTESITTSVCLYAENFSKENRTLQLEGMKTKQNYSLLLTLSYSSKGME</sequence>
<keyword evidence="6" id="KW-0472">Membrane</keyword>
<dbReference type="InterPro" id="IPR029058">
    <property type="entry name" value="AB_hydrolase_fold"/>
</dbReference>
<accession>A0A7F5R7P9</accession>
<evidence type="ECO:0000256" key="3">
    <source>
        <dbReference type="ARBA" id="ARBA00010088"/>
    </source>
</evidence>
<evidence type="ECO:0000313" key="8">
    <source>
        <dbReference type="Proteomes" id="UP000192223"/>
    </source>
</evidence>
<dbReference type="PANTHER" id="PTHR21661:SF35">
    <property type="entry name" value="EPOXIDE HYDROLASE"/>
    <property type="match status" value="1"/>
</dbReference>
<keyword evidence="8" id="KW-1185">Reference proteome</keyword>
<dbReference type="Pfam" id="PF06441">
    <property type="entry name" value="EHN"/>
    <property type="match status" value="1"/>
</dbReference>
<proteinExistence type="inferred from homology"/>
<dbReference type="InterPro" id="IPR016292">
    <property type="entry name" value="Epoxide_hydrolase"/>
</dbReference>
<dbReference type="GeneID" id="112904931"/>
<dbReference type="OrthoDB" id="7130006at2759"/>
<comment type="similarity">
    <text evidence="3 6">Belongs to the peptidase S33 family.</text>
</comment>
<evidence type="ECO:0000256" key="1">
    <source>
        <dbReference type="ARBA" id="ARBA00000221"/>
    </source>
</evidence>
<dbReference type="PRINTS" id="PR00412">
    <property type="entry name" value="EPOXHYDRLASE"/>
</dbReference>
<evidence type="ECO:0000313" key="9">
    <source>
        <dbReference type="RefSeq" id="XP_025831990.1"/>
    </source>
</evidence>
<evidence type="ECO:0000259" key="7">
    <source>
        <dbReference type="Pfam" id="PF06441"/>
    </source>
</evidence>
<dbReference type="PANTHER" id="PTHR21661">
    <property type="entry name" value="EPOXIDE HYDROLASE 1-RELATED"/>
    <property type="match status" value="1"/>
</dbReference>
<feature type="domain" description="Epoxide hydrolase N-terminal" evidence="7">
    <location>
        <begin position="8"/>
        <end position="113"/>
    </location>
</feature>
<comment type="function">
    <text evidence="6">Catalyzes juvenile hormone hydrolysis.</text>
</comment>
<dbReference type="EC" id="3.3.2.9" evidence="6"/>
<dbReference type="Gene3D" id="3.40.50.1820">
    <property type="entry name" value="alpha/beta hydrolase"/>
    <property type="match status" value="1"/>
</dbReference>
<dbReference type="Proteomes" id="UP000192223">
    <property type="component" value="Unplaced"/>
</dbReference>
<dbReference type="KEGG" id="apln:112904931"/>
<keyword evidence="6" id="KW-0256">Endoplasmic reticulum</keyword>
<dbReference type="InterPro" id="IPR000639">
    <property type="entry name" value="Epox_hydrolase-like"/>
</dbReference>
<dbReference type="RefSeq" id="XP_025831990.1">
    <property type="nucleotide sequence ID" value="XM_025976205.1"/>
</dbReference>
<keyword evidence="5 6" id="KW-0378">Hydrolase</keyword>
<dbReference type="GO" id="GO:0033961">
    <property type="term" value="F:cis-stilbene-oxide hydrolase activity"/>
    <property type="evidence" value="ECO:0007669"/>
    <property type="project" value="UniProtKB-UniRule"/>
</dbReference>
<comment type="catalytic activity">
    <reaction evidence="1 6">
        <text>1-(4-methoxyphenyl)-N-methyl-N-[(3-methyloxetan-3-yl)methyl]methanamine + H2O = 2-{[(4-methoxybenzyl)(methyl)amino]methyl}-2-methylpropane-1,3-diol</text>
        <dbReference type="Rhea" id="RHEA:55764"/>
        <dbReference type="ChEBI" id="CHEBI:15377"/>
        <dbReference type="ChEBI" id="CHEBI:139161"/>
        <dbReference type="ChEBI" id="CHEBI:139164"/>
        <dbReference type="EC" id="3.3.2.9"/>
    </reaction>
</comment>
<dbReference type="InterPro" id="IPR010497">
    <property type="entry name" value="Epoxide_hydro_N"/>
</dbReference>
<evidence type="ECO:0000256" key="6">
    <source>
        <dbReference type="PIRNR" id="PIRNR001112"/>
    </source>
</evidence>
<dbReference type="InParanoid" id="A0A7F5R7P9"/>
<evidence type="ECO:0000256" key="5">
    <source>
        <dbReference type="ARBA" id="ARBA00022801"/>
    </source>
</evidence>
<dbReference type="GO" id="GO:0097176">
    <property type="term" value="P:epoxide metabolic process"/>
    <property type="evidence" value="ECO:0007669"/>
    <property type="project" value="TreeGrafter"/>
</dbReference>
<name>A0A7F5R7P9_AGRPL</name>
<dbReference type="PIRSF" id="PIRSF001112">
    <property type="entry name" value="Epoxide_hydrolase"/>
    <property type="match status" value="1"/>
</dbReference>
<comment type="subcellular location">
    <subcellularLocation>
        <location evidence="6">Endoplasmic reticulum membrane</location>
    </subcellularLocation>
    <subcellularLocation>
        <location evidence="2">Microsome membrane</location>
        <topology evidence="2">Single-pass membrane protein</topology>
    </subcellularLocation>
</comment>
<comment type="catalytic activity">
    <reaction evidence="6">
        <text>cis-stilbene oxide + H2O = (1R,2R)-hydrobenzoin</text>
        <dbReference type="Rhea" id="RHEA:23900"/>
        <dbReference type="ChEBI" id="CHEBI:15377"/>
        <dbReference type="ChEBI" id="CHEBI:50004"/>
        <dbReference type="ChEBI" id="CHEBI:50014"/>
        <dbReference type="EC" id="3.3.2.9"/>
    </reaction>
</comment>